<dbReference type="KEGG" id="bbes:BESB_064600"/>
<name>A0A2A9M957_BESBE</name>
<dbReference type="InterPro" id="IPR000177">
    <property type="entry name" value="Apple"/>
</dbReference>
<feature type="chain" id="PRO_5012834872" evidence="3">
    <location>
        <begin position="30"/>
        <end position="357"/>
    </location>
</feature>
<dbReference type="STRING" id="94643.A0A2A9M957"/>
<dbReference type="VEuPathDB" id="ToxoDB:BESB_064600"/>
<evidence type="ECO:0000256" key="2">
    <source>
        <dbReference type="ARBA" id="ARBA00023157"/>
    </source>
</evidence>
<feature type="signal peptide" evidence="3">
    <location>
        <begin position="1"/>
        <end position="29"/>
    </location>
</feature>
<sequence>MRFSRADLPPWLTLFIATAALSLPRVTEAIRHQGLRTQAAGAHSFAEARDTSSGCVTRGREYRSYLLSAFHDISDFSGCQKVCNQHPQCEWFTYLTDTKRCILHSQKGAERVENVNAVAGPKRCPICVIDGYDFKGEPSLVDRGQPGVNTLSACEAACQAEQSCHYFLFDKGRHCYFKVRDNALLALHPDQNYAAGPKTCAAHWCIMPNTDYPKNDIGKEVSTPTAAECQKKCLNDERCEYFSWDSGSSMCHHKAGSQVPNSKVRKDGVFSGPKHCGLPTTVVAEQTKYTGDEVATHPRSEVGTFAACQLSCWENNKCAFFHFNNEGCTLSGLGLCRRLTRRREEGASHLSETRACC</sequence>
<accession>A0A2A9M957</accession>
<dbReference type="Pfam" id="PF14295">
    <property type="entry name" value="PAN_4"/>
    <property type="match status" value="1"/>
</dbReference>
<proteinExistence type="predicted"/>
<keyword evidence="6" id="KW-1185">Reference proteome</keyword>
<keyword evidence="3" id="KW-0732">Signal</keyword>
<dbReference type="Gene3D" id="3.50.4.10">
    <property type="entry name" value="Hepatocyte Growth Factor"/>
    <property type="match status" value="4"/>
</dbReference>
<keyword evidence="1" id="KW-0677">Repeat</keyword>
<dbReference type="Proteomes" id="UP000224006">
    <property type="component" value="Chromosome VI"/>
</dbReference>
<feature type="domain" description="Apple" evidence="4">
    <location>
        <begin position="200"/>
        <end position="276"/>
    </location>
</feature>
<evidence type="ECO:0000256" key="1">
    <source>
        <dbReference type="ARBA" id="ARBA00022737"/>
    </source>
</evidence>
<feature type="domain" description="Apple" evidence="4">
    <location>
        <begin position="55"/>
        <end position="124"/>
    </location>
</feature>
<comment type="caution">
    <text evidence="5">The sequence shown here is derived from an EMBL/GenBank/DDBJ whole genome shotgun (WGS) entry which is preliminary data.</text>
</comment>
<protein>
    <submittedName>
        <fullName evidence="5">Microneme protein MIC17A</fullName>
    </submittedName>
</protein>
<organism evidence="5 6">
    <name type="scientific">Besnoitia besnoiti</name>
    <name type="common">Apicomplexan protozoan</name>
    <dbReference type="NCBI Taxonomy" id="94643"/>
    <lineage>
        <taxon>Eukaryota</taxon>
        <taxon>Sar</taxon>
        <taxon>Alveolata</taxon>
        <taxon>Apicomplexa</taxon>
        <taxon>Conoidasida</taxon>
        <taxon>Coccidia</taxon>
        <taxon>Eucoccidiorida</taxon>
        <taxon>Eimeriorina</taxon>
        <taxon>Sarcocystidae</taxon>
        <taxon>Besnoitia</taxon>
    </lineage>
</organism>
<dbReference type="CDD" id="cd01100">
    <property type="entry name" value="APPLE_Factor_XI_like"/>
    <property type="match status" value="1"/>
</dbReference>
<dbReference type="GO" id="GO:0005576">
    <property type="term" value="C:extracellular region"/>
    <property type="evidence" value="ECO:0007669"/>
    <property type="project" value="InterPro"/>
</dbReference>
<dbReference type="RefSeq" id="XP_029218438.1">
    <property type="nucleotide sequence ID" value="XM_029364855.1"/>
</dbReference>
<evidence type="ECO:0000313" key="6">
    <source>
        <dbReference type="Proteomes" id="UP000224006"/>
    </source>
</evidence>
<evidence type="ECO:0000256" key="3">
    <source>
        <dbReference type="SAM" id="SignalP"/>
    </source>
</evidence>
<dbReference type="GO" id="GO:0006508">
    <property type="term" value="P:proteolysis"/>
    <property type="evidence" value="ECO:0007669"/>
    <property type="project" value="InterPro"/>
</dbReference>
<dbReference type="GeneID" id="40311388"/>
<dbReference type="InterPro" id="IPR003609">
    <property type="entry name" value="Pan_app"/>
</dbReference>
<dbReference type="AlphaFoldDB" id="A0A2A9M957"/>
<evidence type="ECO:0000259" key="4">
    <source>
        <dbReference type="PROSITE" id="PS50948"/>
    </source>
</evidence>
<keyword evidence="2" id="KW-1015">Disulfide bond</keyword>
<dbReference type="PROSITE" id="PS50948">
    <property type="entry name" value="PAN"/>
    <property type="match status" value="2"/>
</dbReference>
<evidence type="ECO:0000313" key="5">
    <source>
        <dbReference type="EMBL" id="PFH34429.1"/>
    </source>
</evidence>
<dbReference type="EMBL" id="NWUJ01000006">
    <property type="protein sequence ID" value="PFH34429.1"/>
    <property type="molecule type" value="Genomic_DNA"/>
</dbReference>
<dbReference type="SMART" id="SM00223">
    <property type="entry name" value="APPLE"/>
    <property type="match status" value="3"/>
</dbReference>
<dbReference type="SUPFAM" id="SSF57414">
    <property type="entry name" value="Hairpin loop containing domain-like"/>
    <property type="match status" value="4"/>
</dbReference>
<reference evidence="5 6" key="1">
    <citation type="submission" date="2017-09" db="EMBL/GenBank/DDBJ databases">
        <title>Genome sequencing of Besnoitia besnoiti strain Bb-Ger1.</title>
        <authorList>
            <person name="Schares G."/>
            <person name="Venepally P."/>
            <person name="Lorenzi H.A."/>
        </authorList>
    </citation>
    <scope>NUCLEOTIDE SEQUENCE [LARGE SCALE GENOMIC DNA]</scope>
    <source>
        <strain evidence="5 6">Bb-Ger1</strain>
    </source>
</reference>
<gene>
    <name evidence="5" type="ORF">BESB_064600</name>
</gene>
<dbReference type="Pfam" id="PF00024">
    <property type="entry name" value="PAN_1"/>
    <property type="match status" value="3"/>
</dbReference>